<dbReference type="Gene3D" id="3.20.20.450">
    <property type="entry name" value="EAL domain"/>
    <property type="match status" value="1"/>
</dbReference>
<dbReference type="Gene3D" id="3.30.70.270">
    <property type="match status" value="1"/>
</dbReference>
<dbReference type="InterPro" id="IPR050706">
    <property type="entry name" value="Cyclic-di-GMP_PDE-like"/>
</dbReference>
<gene>
    <name evidence="3" type="ORF">RFV38_01770</name>
</gene>
<sequence length="932" mass="109953">MIKRILIVFFLCFTFLSSMDQYVPRSKGEREYLNKIRQKKLTLGVRKDYFANEKIDGKSLNDIIEDMLISYLGLNIEEKREGWEKIYEEFENGKIDMVSFLTKTNERESFAIFSNKLLEENLVVVSKKRTLNDPYDLKGLKVSVTRDSIDKNFLERFKKRNDLDIEIKEVDDVDLKKYPYFADTNVNTLEEVNKINVGRLPDPSIGLKQEYRNLKTIINNALDEKYNNEIEEWLKKRRNNFFKEKFYNSLTEEEKEYLKSQPRIKIGYADIEKMSNFSFKDNKFHGLIPSLLNCLLKKIDIKVIEEEQLGKREWSELFEKFKNKEIDVLTLSKTAEREKDFIFTKKIYDINVFQIENLKNSSKVKKVGVIRNSIEESLAKEHFLRKNIRTYINKNNMIADLKNNKLTTILSLNSDVYDKKRYDIDIFENVPVNLGLNKDDVLLRNILDKAILGMVNLNEFMKISDLNMRKELLLEQEKHKSLISLIASSCLILLFLSGYQALKSLKQKKKNEELLQDELTGLYSRRVYNEFCKNNDKLEGCAILLDLNNFKNVNDSYGHDYGDEILIETGRYLKEVFKSDYVFRISGDEFYIFSCYKTNVELKLMKLERLFKKSELMEKYKISFSLGYYYKTDSASMRRAFKYADMAMYKSKKEKKGWYEEATRSFIVKNQRKKTIEHLLKNFKTEDFYPVFQGKYDLKTKKRMGVEALARWKNQELGDISPLEFIPVAEELGLIYKIDYKIAEESIKKVKELLENKKVEKNFRISFNISVETFKRDDIVEYILNLLDRYSVDGKNIEIEITESTFLKNPDDVIKKLNILKERGIYLSIDDFTAGYSTVGLLTTLPVDIIKFDKSLICSMNDDLESGKNIYIGLTNMIKSLKFKVIAEGIETRNQFEFLTDIGVSYGQGYYFGKPERDIRSNFFNRKRKRNF</sequence>
<dbReference type="Proteomes" id="UP001279681">
    <property type="component" value="Unassembled WGS sequence"/>
</dbReference>
<dbReference type="PROSITE" id="PS50887">
    <property type="entry name" value="GGDEF"/>
    <property type="match status" value="1"/>
</dbReference>
<feature type="domain" description="EAL" evidence="1">
    <location>
        <begin position="669"/>
        <end position="929"/>
    </location>
</feature>
<dbReference type="PANTHER" id="PTHR33121:SF70">
    <property type="entry name" value="SIGNALING PROTEIN YKOW"/>
    <property type="match status" value="1"/>
</dbReference>
<feature type="domain" description="GGDEF" evidence="2">
    <location>
        <begin position="538"/>
        <end position="664"/>
    </location>
</feature>
<dbReference type="SUPFAM" id="SSF53850">
    <property type="entry name" value="Periplasmic binding protein-like II"/>
    <property type="match status" value="2"/>
</dbReference>
<reference evidence="4" key="1">
    <citation type="submission" date="2023-07" db="EMBL/GenBank/DDBJ databases">
        <authorList>
            <person name="Colorado M.A."/>
            <person name="Villamil L.M."/>
            <person name="Melo J.F."/>
            <person name="Rodriguez J.A."/>
            <person name="Ruiz R.Y."/>
        </authorList>
    </citation>
    <scope>NUCLEOTIDE SEQUENCE [LARGE SCALE GENOMIC DNA]</scope>
    <source>
        <strain evidence="4">C33</strain>
    </source>
</reference>
<dbReference type="Pfam" id="PF00990">
    <property type="entry name" value="GGDEF"/>
    <property type="match status" value="1"/>
</dbReference>
<dbReference type="Pfam" id="PF00497">
    <property type="entry name" value="SBP_bac_3"/>
    <property type="match status" value="2"/>
</dbReference>
<dbReference type="CDD" id="cd01948">
    <property type="entry name" value="EAL"/>
    <property type="match status" value="1"/>
</dbReference>
<dbReference type="InterPro" id="IPR001638">
    <property type="entry name" value="Solute-binding_3/MltF_N"/>
</dbReference>
<dbReference type="EMBL" id="JAVIKH010000002">
    <property type="protein sequence ID" value="MDX8335229.1"/>
    <property type="molecule type" value="Genomic_DNA"/>
</dbReference>
<dbReference type="PROSITE" id="PS50883">
    <property type="entry name" value="EAL"/>
    <property type="match status" value="1"/>
</dbReference>
<dbReference type="Pfam" id="PF00563">
    <property type="entry name" value="EAL"/>
    <property type="match status" value="1"/>
</dbReference>
<dbReference type="InterPro" id="IPR000160">
    <property type="entry name" value="GGDEF_dom"/>
</dbReference>
<comment type="caution">
    <text evidence="3">The sequence shown here is derived from an EMBL/GenBank/DDBJ whole genome shotgun (WGS) entry which is preliminary data.</text>
</comment>
<dbReference type="InterPro" id="IPR043128">
    <property type="entry name" value="Rev_trsase/Diguanyl_cyclase"/>
</dbReference>
<dbReference type="SUPFAM" id="SSF141868">
    <property type="entry name" value="EAL domain-like"/>
    <property type="match status" value="1"/>
</dbReference>
<accession>A0ABU4W954</accession>
<proteinExistence type="predicted"/>
<evidence type="ECO:0000259" key="1">
    <source>
        <dbReference type="PROSITE" id="PS50883"/>
    </source>
</evidence>
<dbReference type="CDD" id="cd01949">
    <property type="entry name" value="GGDEF"/>
    <property type="match status" value="1"/>
</dbReference>
<evidence type="ECO:0000259" key="2">
    <source>
        <dbReference type="PROSITE" id="PS50887"/>
    </source>
</evidence>
<dbReference type="InterPro" id="IPR001633">
    <property type="entry name" value="EAL_dom"/>
</dbReference>
<dbReference type="SMART" id="SM00052">
    <property type="entry name" value="EAL"/>
    <property type="match status" value="1"/>
</dbReference>
<dbReference type="NCBIfam" id="TIGR00254">
    <property type="entry name" value="GGDEF"/>
    <property type="match status" value="1"/>
</dbReference>
<dbReference type="SMART" id="SM00267">
    <property type="entry name" value="GGDEF"/>
    <property type="match status" value="1"/>
</dbReference>
<protein>
    <submittedName>
        <fullName evidence="3">EAL domain-containing protein</fullName>
    </submittedName>
</protein>
<dbReference type="SUPFAM" id="SSF55073">
    <property type="entry name" value="Nucleotide cyclase"/>
    <property type="match status" value="1"/>
</dbReference>
<organism evidence="3 4">
    <name type="scientific">Candidatus Cetobacterium colombiensis</name>
    <dbReference type="NCBI Taxonomy" id="3073100"/>
    <lineage>
        <taxon>Bacteria</taxon>
        <taxon>Fusobacteriati</taxon>
        <taxon>Fusobacteriota</taxon>
        <taxon>Fusobacteriia</taxon>
        <taxon>Fusobacteriales</taxon>
        <taxon>Fusobacteriaceae</taxon>
        <taxon>Cetobacterium</taxon>
    </lineage>
</organism>
<evidence type="ECO:0000313" key="3">
    <source>
        <dbReference type="EMBL" id="MDX8335229.1"/>
    </source>
</evidence>
<dbReference type="PANTHER" id="PTHR33121">
    <property type="entry name" value="CYCLIC DI-GMP PHOSPHODIESTERASE PDEF"/>
    <property type="match status" value="1"/>
</dbReference>
<dbReference type="SMART" id="SM00062">
    <property type="entry name" value="PBPb"/>
    <property type="match status" value="1"/>
</dbReference>
<dbReference type="RefSeq" id="WP_320312642.1">
    <property type="nucleotide sequence ID" value="NZ_JAVIKH010000002.1"/>
</dbReference>
<keyword evidence="4" id="KW-1185">Reference proteome</keyword>
<name>A0ABU4W954_9FUSO</name>
<dbReference type="InterPro" id="IPR029787">
    <property type="entry name" value="Nucleotide_cyclase"/>
</dbReference>
<dbReference type="InterPro" id="IPR035919">
    <property type="entry name" value="EAL_sf"/>
</dbReference>
<dbReference type="Gene3D" id="3.40.190.10">
    <property type="entry name" value="Periplasmic binding protein-like II"/>
    <property type="match status" value="4"/>
</dbReference>
<evidence type="ECO:0000313" key="4">
    <source>
        <dbReference type="Proteomes" id="UP001279681"/>
    </source>
</evidence>